<keyword evidence="7 9" id="KW-0067">ATP-binding</keyword>
<dbReference type="PROSITE" id="PS01076">
    <property type="entry name" value="ACETATE_KINASE_2"/>
    <property type="match status" value="1"/>
</dbReference>
<comment type="subunit">
    <text evidence="9">Homodimer.</text>
</comment>
<dbReference type="PANTHER" id="PTHR21060">
    <property type="entry name" value="ACETATE KINASE"/>
    <property type="match status" value="1"/>
</dbReference>
<feature type="binding site" evidence="9">
    <location>
        <begin position="275"/>
        <end position="277"/>
    </location>
    <ligand>
        <name>ATP</name>
        <dbReference type="ChEBI" id="CHEBI:30616"/>
    </ligand>
</feature>
<gene>
    <name evidence="9" type="primary">ackA</name>
    <name evidence="11" type="ORF">GBA63_18840</name>
</gene>
<dbReference type="PANTHER" id="PTHR21060:SF21">
    <property type="entry name" value="ACETATE KINASE"/>
    <property type="match status" value="1"/>
</dbReference>
<evidence type="ECO:0000256" key="7">
    <source>
        <dbReference type="ARBA" id="ARBA00022840"/>
    </source>
</evidence>
<organism evidence="11 12">
    <name type="scientific">Rubrobacter tropicus</name>
    <dbReference type="NCBI Taxonomy" id="2653851"/>
    <lineage>
        <taxon>Bacteria</taxon>
        <taxon>Bacillati</taxon>
        <taxon>Actinomycetota</taxon>
        <taxon>Rubrobacteria</taxon>
        <taxon>Rubrobacterales</taxon>
        <taxon>Rubrobacteraceae</taxon>
        <taxon>Rubrobacter</taxon>
    </lineage>
</organism>
<dbReference type="PRINTS" id="PR00471">
    <property type="entry name" value="ACETATEKNASE"/>
</dbReference>
<dbReference type="GO" id="GO:0006083">
    <property type="term" value="P:acetate metabolic process"/>
    <property type="evidence" value="ECO:0007669"/>
    <property type="project" value="TreeGrafter"/>
</dbReference>
<evidence type="ECO:0000256" key="1">
    <source>
        <dbReference type="ARBA" id="ARBA00008748"/>
    </source>
</evidence>
<evidence type="ECO:0000256" key="5">
    <source>
        <dbReference type="ARBA" id="ARBA00022741"/>
    </source>
</evidence>
<evidence type="ECO:0000313" key="12">
    <source>
        <dbReference type="Proteomes" id="UP000501452"/>
    </source>
</evidence>
<dbReference type="InterPro" id="IPR000890">
    <property type="entry name" value="Aliphatic_acid_kin_short-chain"/>
</dbReference>
<feature type="binding site" evidence="9">
    <location>
        <position position="373"/>
    </location>
    <ligand>
        <name>Mg(2+)</name>
        <dbReference type="ChEBI" id="CHEBI:18420"/>
    </ligand>
</feature>
<evidence type="ECO:0000256" key="3">
    <source>
        <dbReference type="ARBA" id="ARBA00022679"/>
    </source>
</evidence>
<dbReference type="RefSeq" id="WP_166178683.1">
    <property type="nucleotide sequence ID" value="NZ_CP045119.1"/>
</dbReference>
<dbReference type="EC" id="2.7.2.1" evidence="9"/>
<dbReference type="InterPro" id="IPR023865">
    <property type="entry name" value="Aliphatic_acid_kinase_CS"/>
</dbReference>
<feature type="binding site" evidence="9">
    <location>
        <begin position="322"/>
        <end position="326"/>
    </location>
    <ligand>
        <name>ATP</name>
        <dbReference type="ChEBI" id="CHEBI:30616"/>
    </ligand>
</feature>
<dbReference type="InterPro" id="IPR004372">
    <property type="entry name" value="Ac/propionate_kinase"/>
</dbReference>
<evidence type="ECO:0000313" key="11">
    <source>
        <dbReference type="EMBL" id="QIN84468.1"/>
    </source>
</evidence>
<dbReference type="PROSITE" id="PS01075">
    <property type="entry name" value="ACETATE_KINASE_1"/>
    <property type="match status" value="1"/>
</dbReference>
<dbReference type="HAMAP" id="MF_00020">
    <property type="entry name" value="Acetate_kinase"/>
    <property type="match status" value="1"/>
</dbReference>
<dbReference type="GO" id="GO:0005524">
    <property type="term" value="F:ATP binding"/>
    <property type="evidence" value="ECO:0007669"/>
    <property type="project" value="UniProtKB-KW"/>
</dbReference>
<dbReference type="InterPro" id="IPR043129">
    <property type="entry name" value="ATPase_NBD"/>
</dbReference>
<feature type="binding site" evidence="9">
    <location>
        <position position="86"/>
    </location>
    <ligand>
        <name>substrate</name>
    </ligand>
</feature>
<dbReference type="Gene3D" id="3.30.420.40">
    <property type="match status" value="2"/>
</dbReference>
<dbReference type="Pfam" id="PF00871">
    <property type="entry name" value="Acetate_kinase"/>
    <property type="match status" value="1"/>
</dbReference>
<dbReference type="GO" id="GO:0005829">
    <property type="term" value="C:cytosol"/>
    <property type="evidence" value="ECO:0007669"/>
    <property type="project" value="TreeGrafter"/>
</dbReference>
<evidence type="ECO:0000256" key="4">
    <source>
        <dbReference type="ARBA" id="ARBA00022723"/>
    </source>
</evidence>
<protein>
    <recommendedName>
        <fullName evidence="9">Acetate kinase</fullName>
        <ecNumber evidence="9">2.7.2.1</ecNumber>
    </recommendedName>
    <alternativeName>
        <fullName evidence="9">Acetokinase</fullName>
    </alternativeName>
</protein>
<feature type="site" description="Transition state stabilizer" evidence="9">
    <location>
        <position position="235"/>
    </location>
</feature>
<keyword evidence="4 9" id="KW-0479">Metal-binding</keyword>
<comment type="similarity">
    <text evidence="1 9 10">Belongs to the acetokinase family.</text>
</comment>
<dbReference type="Proteomes" id="UP000501452">
    <property type="component" value="Chromosome"/>
</dbReference>
<reference evidence="11 12" key="1">
    <citation type="submission" date="2019-10" db="EMBL/GenBank/DDBJ databases">
        <title>Rubrobacter sp nov SCSIO 52090 isolated from a deep-sea sediment in the South China Sea.</title>
        <authorList>
            <person name="Chen R.W."/>
        </authorList>
    </citation>
    <scope>NUCLEOTIDE SEQUENCE [LARGE SCALE GENOMIC DNA]</scope>
    <source>
        <strain evidence="11 12">SCSIO 52909</strain>
    </source>
</reference>
<dbReference type="GO" id="GO:0008776">
    <property type="term" value="F:acetate kinase activity"/>
    <property type="evidence" value="ECO:0007669"/>
    <property type="project" value="UniProtKB-UniRule"/>
</dbReference>
<dbReference type="EMBL" id="CP045119">
    <property type="protein sequence ID" value="QIN84468.1"/>
    <property type="molecule type" value="Genomic_DNA"/>
</dbReference>
<feature type="active site" description="Proton donor/acceptor" evidence="9">
    <location>
        <position position="144"/>
    </location>
</feature>
<feature type="binding site" evidence="9">
    <location>
        <begin position="202"/>
        <end position="206"/>
    </location>
    <ligand>
        <name>ATP</name>
        <dbReference type="ChEBI" id="CHEBI:30616"/>
    </ligand>
</feature>
<dbReference type="KEGG" id="rub:GBA63_18840"/>
<evidence type="ECO:0000256" key="2">
    <source>
        <dbReference type="ARBA" id="ARBA00022490"/>
    </source>
</evidence>
<name>A0A6G8QDF7_9ACTN</name>
<feature type="site" description="Transition state stabilizer" evidence="9">
    <location>
        <position position="175"/>
    </location>
</feature>
<evidence type="ECO:0000256" key="8">
    <source>
        <dbReference type="ARBA" id="ARBA00022842"/>
    </source>
</evidence>
<keyword evidence="5 9" id="KW-0547">Nucleotide-binding</keyword>
<comment type="catalytic activity">
    <reaction evidence="9">
        <text>acetate + ATP = acetyl phosphate + ADP</text>
        <dbReference type="Rhea" id="RHEA:11352"/>
        <dbReference type="ChEBI" id="CHEBI:22191"/>
        <dbReference type="ChEBI" id="CHEBI:30089"/>
        <dbReference type="ChEBI" id="CHEBI:30616"/>
        <dbReference type="ChEBI" id="CHEBI:456216"/>
        <dbReference type="EC" id="2.7.2.1"/>
    </reaction>
</comment>
<feature type="binding site" evidence="9">
    <location>
        <position position="7"/>
    </location>
    <ligand>
        <name>Mg(2+)</name>
        <dbReference type="ChEBI" id="CHEBI:18420"/>
    </ligand>
</feature>
<accession>A0A6G8QDF7</accession>
<feature type="binding site" evidence="9">
    <location>
        <position position="14"/>
    </location>
    <ligand>
        <name>ATP</name>
        <dbReference type="ChEBI" id="CHEBI:30616"/>
    </ligand>
</feature>
<dbReference type="GO" id="GO:0006085">
    <property type="term" value="P:acetyl-CoA biosynthetic process"/>
    <property type="evidence" value="ECO:0007669"/>
    <property type="project" value="UniProtKB-UniRule"/>
</dbReference>
<dbReference type="AlphaFoldDB" id="A0A6G8QDF7"/>
<comment type="pathway">
    <text evidence="9">Metabolic intermediate biosynthesis; acetyl-CoA biosynthesis; acetyl-CoA from acetate: step 1/2.</text>
</comment>
<proteinExistence type="inferred from homology"/>
<keyword evidence="3 9" id="KW-0808">Transferase</keyword>
<comment type="function">
    <text evidence="9">Catalyzes the formation of acetyl phosphate from acetate and ATP. Can also catalyze the reverse reaction.</text>
</comment>
<keyword evidence="8 9" id="KW-0460">Magnesium</keyword>
<comment type="subcellular location">
    <subcellularLocation>
        <location evidence="9">Cytoplasm</location>
    </subcellularLocation>
</comment>
<keyword evidence="12" id="KW-1185">Reference proteome</keyword>
<comment type="cofactor">
    <cofactor evidence="9">
        <name>Mg(2+)</name>
        <dbReference type="ChEBI" id="CHEBI:18420"/>
    </cofactor>
    <cofactor evidence="9">
        <name>Mn(2+)</name>
        <dbReference type="ChEBI" id="CHEBI:29035"/>
    </cofactor>
    <text evidence="9">Mg(2+). Can also accept Mn(2+).</text>
</comment>
<keyword evidence="2 9" id="KW-0963">Cytoplasm</keyword>
<evidence type="ECO:0000256" key="10">
    <source>
        <dbReference type="RuleBase" id="RU003835"/>
    </source>
</evidence>
<dbReference type="SUPFAM" id="SSF53067">
    <property type="entry name" value="Actin-like ATPase domain"/>
    <property type="match status" value="2"/>
</dbReference>
<evidence type="ECO:0000256" key="6">
    <source>
        <dbReference type="ARBA" id="ARBA00022777"/>
    </source>
</evidence>
<dbReference type="UniPathway" id="UPA00340">
    <property type="reaction ID" value="UER00458"/>
</dbReference>
<dbReference type="NCBIfam" id="TIGR00016">
    <property type="entry name" value="ackA"/>
    <property type="match status" value="1"/>
</dbReference>
<keyword evidence="6 9" id="KW-0418">Kinase</keyword>
<evidence type="ECO:0000256" key="9">
    <source>
        <dbReference type="HAMAP-Rule" id="MF_00020"/>
    </source>
</evidence>
<dbReference type="PIRSF" id="PIRSF000722">
    <property type="entry name" value="Acetate_prop_kin"/>
    <property type="match status" value="1"/>
</dbReference>
<sequence length="393" mass="41625">MRVLTINCGSSTLKFGLFESEGERFLVRGAVDRIGGSGGNVEIYSERGEKTVRPASAGDHIWAALLVMRQLDRCGLLDGVGAVGHRIVHGGARFSGPALLDPAALKGIEALGKLAPLHNRPALAAIRAVREALGPEIPQVAAFDTAFHRTMPHVARLFALPRRFADEGVVRYGFHGLSYEYVVGELRRLDPEAAAGRVVIAHLGNGASMAAVREGVGVDTTMGFTPSGGLVMGTRPGDLDPGVILHLLRSMDPGALRELVNRESGLLGVSGTSADMRDLLERVAEDPRAAEAVALFCYAAKKSLGSLAAALGGLDTLVFTGGIGEHASAVRWRICEGLEFLGIRLDPERNAQNAPVVSRDGEPVAVHVIPADEDLTIARHTYKLARFTSQEGA</sequence>
<dbReference type="GO" id="GO:0000287">
    <property type="term" value="F:magnesium ion binding"/>
    <property type="evidence" value="ECO:0007669"/>
    <property type="project" value="UniProtKB-UniRule"/>
</dbReference>